<feature type="signal peptide" evidence="2">
    <location>
        <begin position="1"/>
        <end position="27"/>
    </location>
</feature>
<accession>A0A0K1PKW4</accession>
<dbReference type="Proteomes" id="UP000064967">
    <property type="component" value="Chromosome"/>
</dbReference>
<feature type="chain" id="PRO_5005465647" evidence="2">
    <location>
        <begin position="28"/>
        <end position="478"/>
    </location>
</feature>
<dbReference type="SUPFAM" id="SSF63825">
    <property type="entry name" value="YWTD domain"/>
    <property type="match status" value="1"/>
</dbReference>
<keyword evidence="2" id="KW-0732">Signal</keyword>
<feature type="region of interest" description="Disordered" evidence="1">
    <location>
        <begin position="31"/>
        <end position="78"/>
    </location>
</feature>
<dbReference type="STRING" id="1391654.AKJ09_00826"/>
<dbReference type="Gene3D" id="2.80.10.50">
    <property type="match status" value="2"/>
</dbReference>
<dbReference type="RefSeq" id="WP_146645802.1">
    <property type="nucleotide sequence ID" value="NZ_CP012333.1"/>
</dbReference>
<reference evidence="3 4" key="1">
    <citation type="submission" date="2015-08" db="EMBL/GenBank/DDBJ databases">
        <authorList>
            <person name="Babu N.S."/>
            <person name="Beckwith C.J."/>
            <person name="Beseler K.G."/>
            <person name="Brison A."/>
            <person name="Carone J.V."/>
            <person name="Caskin T.P."/>
            <person name="Diamond M."/>
            <person name="Durham M.E."/>
            <person name="Foxe J.M."/>
            <person name="Go M."/>
            <person name="Henderson B.A."/>
            <person name="Jones I.B."/>
            <person name="McGettigan J.A."/>
            <person name="Micheletti S.J."/>
            <person name="Nasrallah M.E."/>
            <person name="Ortiz D."/>
            <person name="Piller C.R."/>
            <person name="Privatt S.R."/>
            <person name="Schneider S.L."/>
            <person name="Sharp S."/>
            <person name="Smith T.C."/>
            <person name="Stanton J.D."/>
            <person name="Ullery H.E."/>
            <person name="Wilson R.J."/>
            <person name="Serrano M.G."/>
            <person name="Buck G."/>
            <person name="Lee V."/>
            <person name="Wang Y."/>
            <person name="Carvalho R."/>
            <person name="Voegtly L."/>
            <person name="Shi R."/>
            <person name="Duckworth R."/>
            <person name="Johnson A."/>
            <person name="Loviza R."/>
            <person name="Walstead R."/>
            <person name="Shah Z."/>
            <person name="Kiflezghi M."/>
            <person name="Wade K."/>
            <person name="Ball S.L."/>
            <person name="Bradley K.W."/>
            <person name="Asai D.J."/>
            <person name="Bowman C.A."/>
            <person name="Russell D.A."/>
            <person name="Pope W.H."/>
            <person name="Jacobs-Sera D."/>
            <person name="Hendrix R.W."/>
            <person name="Hatfull G.F."/>
        </authorList>
    </citation>
    <scope>NUCLEOTIDE SEQUENCE [LARGE SCALE GENOMIC DNA]</scope>
    <source>
        <strain evidence="3 4">DSM 27648</strain>
    </source>
</reference>
<dbReference type="NCBIfam" id="TIGR02608">
    <property type="entry name" value="delta_60_rpt"/>
    <property type="match status" value="5"/>
</dbReference>
<dbReference type="Pfam" id="PF17164">
    <property type="entry name" value="DUF5122"/>
    <property type="match status" value="3"/>
</dbReference>
<sequence length="478" mass="48637">MVRPHVVVVISTSAVVLSLLSQLVACSGDDPVVSAGPDGGDDTRGGPDTTGGGGDASSPDATGDTPDSTAPAGGVIDPTFSGTKDVRAYYYRAPVTDRNRRVYLLGEHPHCIPTGLTDVVLARLDAQGAVDPTFGTNSRVCLNTYADAPTGDFFEVPGAMAIDASDHLYVAGSSLDNRTPSTGTRVFLARLSLDGQLDTSFGAGKGFVRFADVAEGHASSIVIVGQGIWLAGRAKNGGGMLIALDLNGALVKTFNTNVGLVVDPNVDSFSSVAVKEGNPYVTITGGAKAGDFFVRKYLPTGTVDSAFGNGGTATVAVSPGFDEARSVSVTSDGHVVVAGAGQAPSAGQPGRLAVVRLDSKGAVDPAFPTFLSGAVQWPTSADARAFLQSDGKLVAPAVVPSGRDLAVVRIGTDGKLDPTYGKAGTVASGSPKDDVTVAIGVDTSGGTIAIADDGDTVEEQFPQQKVTLKRPVVYRISP</sequence>
<name>A0A0K1PKW4_9BACT</name>
<dbReference type="OrthoDB" id="9805017at2"/>
<dbReference type="KEGG" id="llu:AKJ09_00826"/>
<evidence type="ECO:0000313" key="3">
    <source>
        <dbReference type="EMBL" id="AKU94162.1"/>
    </source>
</evidence>
<proteinExistence type="predicted"/>
<gene>
    <name evidence="3" type="ORF">AKJ09_00826</name>
</gene>
<dbReference type="EMBL" id="CP012333">
    <property type="protein sequence ID" value="AKU94162.1"/>
    <property type="molecule type" value="Genomic_DNA"/>
</dbReference>
<evidence type="ECO:0000256" key="1">
    <source>
        <dbReference type="SAM" id="MobiDB-lite"/>
    </source>
</evidence>
<evidence type="ECO:0000256" key="2">
    <source>
        <dbReference type="SAM" id="SignalP"/>
    </source>
</evidence>
<organism evidence="3 4">
    <name type="scientific">Labilithrix luteola</name>
    <dbReference type="NCBI Taxonomy" id="1391654"/>
    <lineage>
        <taxon>Bacteria</taxon>
        <taxon>Pseudomonadati</taxon>
        <taxon>Myxococcota</taxon>
        <taxon>Polyangia</taxon>
        <taxon>Polyangiales</taxon>
        <taxon>Labilitrichaceae</taxon>
        <taxon>Labilithrix</taxon>
    </lineage>
</organism>
<dbReference type="InterPro" id="IPR013431">
    <property type="entry name" value="Delta_60_rpt"/>
</dbReference>
<keyword evidence="4" id="KW-1185">Reference proteome</keyword>
<protein>
    <submittedName>
        <fullName evidence="3">Fibronectin type III domain protein</fullName>
    </submittedName>
</protein>
<dbReference type="AlphaFoldDB" id="A0A0K1PKW4"/>
<evidence type="ECO:0000313" key="4">
    <source>
        <dbReference type="Proteomes" id="UP000064967"/>
    </source>
</evidence>